<keyword evidence="2" id="KW-1185">Reference proteome</keyword>
<comment type="caution">
    <text evidence="1">The sequence shown here is derived from an EMBL/GenBank/DDBJ whole genome shotgun (WGS) entry which is preliminary data.</text>
</comment>
<dbReference type="Proteomes" id="UP000518288">
    <property type="component" value="Unassembled WGS sequence"/>
</dbReference>
<dbReference type="AlphaFoldDB" id="A0A7Y9QZE1"/>
<organism evidence="1 2">
    <name type="scientific">Sphaerotilus montanus</name>
    <dbReference type="NCBI Taxonomy" id="522889"/>
    <lineage>
        <taxon>Bacteria</taxon>
        <taxon>Pseudomonadati</taxon>
        <taxon>Pseudomonadota</taxon>
        <taxon>Betaproteobacteria</taxon>
        <taxon>Burkholderiales</taxon>
        <taxon>Sphaerotilaceae</taxon>
        <taxon>Sphaerotilus</taxon>
    </lineage>
</organism>
<sequence length="406" mass="41442">MGFSTLAMVLTLLLIAHLSLLYSHRALLVEQRASAGQIRAVRAQEAAQAGLDWAVSRLNDPRALDSRCLPTAQDTAAAPAALRARWERSLAAAVPLQPACVLDEAGPDWSCHCPDSDAGRVWPPAADREAPAFAVTLQNGPRTGLWTLTAEGCSNPSPDCGDAGATEPDARYRVSTTLAALGQVVQAPLAALTSVGAVTLADGAGVLNTEHASGGIAIDSGSTITVQAPAKVFGPAGQPAATGLVADDPPLAAGSDALWQRLFGLDVAALKALPSWQVLACAGGCAGSALDTAWAQGARALWLDGDLTLAQGRWGTAEAPLLLVVRGTLRVGPGASLQGLVIADRVDVQVLASPRSLLRGGLVSLGATMLQGPIDVVRDAPVLARAAALGGALVPVPGSWFDPHTR</sequence>
<evidence type="ECO:0008006" key="3">
    <source>
        <dbReference type="Google" id="ProtNLM"/>
    </source>
</evidence>
<gene>
    <name evidence="1" type="ORF">BDD16_003313</name>
</gene>
<dbReference type="RefSeq" id="WP_179634984.1">
    <property type="nucleotide sequence ID" value="NZ_JACCFH010000001.1"/>
</dbReference>
<dbReference type="EMBL" id="JACCFH010000001">
    <property type="protein sequence ID" value="NYG34327.1"/>
    <property type="molecule type" value="Genomic_DNA"/>
</dbReference>
<evidence type="ECO:0000313" key="1">
    <source>
        <dbReference type="EMBL" id="NYG34327.1"/>
    </source>
</evidence>
<accession>A0A7Y9QZE1</accession>
<reference evidence="1 2" key="1">
    <citation type="submission" date="2020-07" db="EMBL/GenBank/DDBJ databases">
        <title>Genomic Encyclopedia of Archaeal and Bacterial Type Strains, Phase II (KMG-II): from individual species to whole genera.</title>
        <authorList>
            <person name="Goeker M."/>
        </authorList>
    </citation>
    <scope>NUCLEOTIDE SEQUENCE [LARGE SCALE GENOMIC DNA]</scope>
    <source>
        <strain evidence="1 2">DSM 21226</strain>
    </source>
</reference>
<protein>
    <recommendedName>
        <fullName evidence="3">Type 4 fimbrial biogenesis protein PilX N-terminal domain-containing protein</fullName>
    </recommendedName>
</protein>
<proteinExistence type="predicted"/>
<evidence type="ECO:0000313" key="2">
    <source>
        <dbReference type="Proteomes" id="UP000518288"/>
    </source>
</evidence>
<name>A0A7Y9QZE1_9BURK</name>